<name>A0A1T4NZT2_9SPIR</name>
<dbReference type="RefSeq" id="WP_078931144.1">
    <property type="nucleotide sequence ID" value="NZ_FUXC01000007.1"/>
</dbReference>
<sequence>MSEKNLSIVVVAHQPYVRHIYKEGELPGAENDIFFGALSQTYVPLVNLLNKLEAENIDSKFSIVLSPVLCSMLDDEVLQSQYVEWLDRCIVLGQKEKKRLASCPELLKNAEEQLEKIVQTRKDFVEKYECNLLKQFAGFAKRGRIEILASCGTYAFLPHYADMPEVLNAQVETGIMSHRHFFGRAPDGFWLPYMGYVKGIERTLRSYGINYTVLDTHGILFSENAPKTGIFVPDRCWNSLVVFGRDGEASQKINGCEGFSSNPVYKNQEKDIGFELEESELEGFLPPDSPRSNTLFRYWSKKDDSDSPYDSKKALEQAKIDAAAFLDEENQKLEKASKYLENPVLVCTIEAAALGQCWAEGMDFFEEVLRKNASSKFVATGDLIKDQFKLEKITPYPSAASGTGYGEDLLDSSNSWMLRYTRKMCERMVDLSGRFPDDTGLKVRLLVLGAKELMLAQSGELAKMIHSGVFSDFARETFTKSVIDFTKVFDALGSNTVSTEWLTKLEKEHNLFPWLNYRIFCRKQ</sequence>
<proteinExistence type="inferred from homology"/>
<dbReference type="EMBL" id="FUXC01000007">
    <property type="protein sequence ID" value="SJZ84701.1"/>
    <property type="molecule type" value="Genomic_DNA"/>
</dbReference>
<dbReference type="Pfam" id="PF09210">
    <property type="entry name" value="BE_C"/>
    <property type="match status" value="1"/>
</dbReference>
<dbReference type="InterPro" id="IPR037090">
    <property type="entry name" value="57_glycoside_trans_central"/>
</dbReference>
<dbReference type="GO" id="GO:0005576">
    <property type="term" value="C:extracellular region"/>
    <property type="evidence" value="ECO:0007669"/>
    <property type="project" value="TreeGrafter"/>
</dbReference>
<comment type="similarity">
    <text evidence="1 3">Belongs to the glycosyl hydrolase 57 family.</text>
</comment>
<evidence type="ECO:0000313" key="7">
    <source>
        <dbReference type="Proteomes" id="UP000190395"/>
    </source>
</evidence>
<protein>
    <submittedName>
        <fullName evidence="6">1,4-alpha-glucan branching enzyme</fullName>
    </submittedName>
</protein>
<accession>A0A1T4NZT2</accession>
<dbReference type="AlphaFoldDB" id="A0A1T4NZT2"/>
<dbReference type="OrthoDB" id="9803279at2"/>
<dbReference type="GO" id="GO:0030979">
    <property type="term" value="P:alpha-glucan biosynthetic process"/>
    <property type="evidence" value="ECO:0007669"/>
    <property type="project" value="InterPro"/>
</dbReference>
<dbReference type="SUPFAM" id="SSF88688">
    <property type="entry name" value="Families 57/38 glycoside transferase middle domain"/>
    <property type="match status" value="1"/>
</dbReference>
<dbReference type="STRING" id="225004.SAMN02745152_01406"/>
<dbReference type="PANTHER" id="PTHR41695">
    <property type="entry name" value="1,4-ALPHA-GLUCAN BRANCHING ENZYME RV3031-RELATED"/>
    <property type="match status" value="1"/>
</dbReference>
<evidence type="ECO:0000256" key="2">
    <source>
        <dbReference type="ARBA" id="ARBA00023277"/>
    </source>
</evidence>
<dbReference type="InterPro" id="IPR015293">
    <property type="entry name" value="BE_C"/>
</dbReference>
<dbReference type="Proteomes" id="UP000190395">
    <property type="component" value="Unassembled WGS sequence"/>
</dbReference>
<evidence type="ECO:0000259" key="4">
    <source>
        <dbReference type="Pfam" id="PF03065"/>
    </source>
</evidence>
<keyword evidence="2 3" id="KW-0119">Carbohydrate metabolism</keyword>
<organism evidence="6 7">
    <name type="scientific">Treponema berlinense</name>
    <dbReference type="NCBI Taxonomy" id="225004"/>
    <lineage>
        <taxon>Bacteria</taxon>
        <taxon>Pseudomonadati</taxon>
        <taxon>Spirochaetota</taxon>
        <taxon>Spirochaetia</taxon>
        <taxon>Spirochaetales</taxon>
        <taxon>Treponemataceae</taxon>
        <taxon>Treponema</taxon>
    </lineage>
</organism>
<keyword evidence="7" id="KW-1185">Reference proteome</keyword>
<dbReference type="Pfam" id="PF03065">
    <property type="entry name" value="Glyco_hydro_57"/>
    <property type="match status" value="1"/>
</dbReference>
<dbReference type="GeneID" id="303367640"/>
<dbReference type="SUPFAM" id="SSF88713">
    <property type="entry name" value="Glycoside hydrolase/deacetylase"/>
    <property type="match status" value="1"/>
</dbReference>
<dbReference type="Gene3D" id="3.20.110.10">
    <property type="entry name" value="Glycoside hydrolase 38, N terminal domain"/>
    <property type="match status" value="1"/>
</dbReference>
<dbReference type="Gene3D" id="1.20.1430.10">
    <property type="entry name" value="Families 57/38 glycoside transferase, middle domain"/>
    <property type="match status" value="1"/>
</dbReference>
<dbReference type="InterPro" id="IPR004300">
    <property type="entry name" value="Glyco_hydro_57_N"/>
</dbReference>
<feature type="domain" description="1,4-alpha-glucan branching enzyme C-terminal" evidence="5">
    <location>
        <begin position="422"/>
        <end position="520"/>
    </location>
</feature>
<reference evidence="6 7" key="1">
    <citation type="submission" date="2017-02" db="EMBL/GenBank/DDBJ databases">
        <authorList>
            <person name="Peterson S.W."/>
        </authorList>
    </citation>
    <scope>NUCLEOTIDE SEQUENCE [LARGE SCALE GENOMIC DNA]</scope>
    <source>
        <strain evidence="6 7">ATCC BAA-909</strain>
    </source>
</reference>
<dbReference type="InterPro" id="IPR011330">
    <property type="entry name" value="Glyco_hydro/deAcase_b/a-brl"/>
</dbReference>
<feature type="domain" description="Glycoside hydrolase family 57 N-terminal" evidence="4">
    <location>
        <begin position="8"/>
        <end position="254"/>
    </location>
</feature>
<evidence type="ECO:0000259" key="5">
    <source>
        <dbReference type="Pfam" id="PF09210"/>
    </source>
</evidence>
<dbReference type="InterPro" id="IPR040042">
    <property type="entry name" value="Branching_enz_MT3115-like"/>
</dbReference>
<gene>
    <name evidence="6" type="ORF">SAMN02745152_01406</name>
</gene>
<evidence type="ECO:0000256" key="3">
    <source>
        <dbReference type="RuleBase" id="RU361196"/>
    </source>
</evidence>
<dbReference type="InterPro" id="IPR027291">
    <property type="entry name" value="Glyco_hydro_38_N_sf"/>
</dbReference>
<evidence type="ECO:0000313" key="6">
    <source>
        <dbReference type="EMBL" id="SJZ84701.1"/>
    </source>
</evidence>
<dbReference type="PANTHER" id="PTHR41695:SF1">
    <property type="entry name" value="1,4-ALPHA-GLUCAN BRANCHING ENZYME TK1436"/>
    <property type="match status" value="1"/>
</dbReference>
<dbReference type="GO" id="GO:0003844">
    <property type="term" value="F:1,4-alpha-glucan branching enzyme activity"/>
    <property type="evidence" value="ECO:0007669"/>
    <property type="project" value="InterPro"/>
</dbReference>
<evidence type="ECO:0000256" key="1">
    <source>
        <dbReference type="ARBA" id="ARBA00006821"/>
    </source>
</evidence>
<dbReference type="InterPro" id="IPR028995">
    <property type="entry name" value="Glyco_hydro_57/38_cen_sf"/>
</dbReference>